<feature type="compositionally biased region" description="Polar residues" evidence="1">
    <location>
        <begin position="1"/>
        <end position="21"/>
    </location>
</feature>
<dbReference type="Proteomes" id="UP000230423">
    <property type="component" value="Unassembled WGS sequence"/>
</dbReference>
<dbReference type="Gene3D" id="3.40.50.300">
    <property type="entry name" value="P-loop containing nucleotide triphosphate hydrolases"/>
    <property type="match status" value="1"/>
</dbReference>
<accession>A0A2G9UGU3</accession>
<reference evidence="2 3" key="1">
    <citation type="submission" date="2015-09" db="EMBL/GenBank/DDBJ databases">
        <title>Draft genome of the parasitic nematode Teladorsagia circumcincta isolate WARC Sus (inbred).</title>
        <authorList>
            <person name="Mitreva M."/>
        </authorList>
    </citation>
    <scope>NUCLEOTIDE SEQUENCE [LARGE SCALE GENOMIC DNA]</scope>
    <source>
        <strain evidence="2 3">S</strain>
    </source>
</reference>
<evidence type="ECO:0008006" key="4">
    <source>
        <dbReference type="Google" id="ProtNLM"/>
    </source>
</evidence>
<evidence type="ECO:0000313" key="2">
    <source>
        <dbReference type="EMBL" id="PIO69444.1"/>
    </source>
</evidence>
<proteinExistence type="predicted"/>
<organism evidence="2 3">
    <name type="scientific">Teladorsagia circumcincta</name>
    <name type="common">Brown stomach worm</name>
    <name type="synonym">Ostertagia circumcincta</name>
    <dbReference type="NCBI Taxonomy" id="45464"/>
    <lineage>
        <taxon>Eukaryota</taxon>
        <taxon>Metazoa</taxon>
        <taxon>Ecdysozoa</taxon>
        <taxon>Nematoda</taxon>
        <taxon>Chromadorea</taxon>
        <taxon>Rhabditida</taxon>
        <taxon>Rhabditina</taxon>
        <taxon>Rhabditomorpha</taxon>
        <taxon>Strongyloidea</taxon>
        <taxon>Trichostrongylidae</taxon>
        <taxon>Teladorsagia</taxon>
    </lineage>
</organism>
<keyword evidence="3" id="KW-1185">Reference proteome</keyword>
<dbReference type="SUPFAM" id="SSF52540">
    <property type="entry name" value="P-loop containing nucleoside triphosphate hydrolases"/>
    <property type="match status" value="1"/>
</dbReference>
<evidence type="ECO:0000313" key="3">
    <source>
        <dbReference type="Proteomes" id="UP000230423"/>
    </source>
</evidence>
<gene>
    <name evidence="2" type="ORF">TELCIR_08728</name>
</gene>
<dbReference type="OrthoDB" id="6585768at2759"/>
<sequence>MARTDNTQMPYRSSAGTSSITKGMDDDNYDRHFRLLICGGKGWQKEYISEFDAVVVVFAADDFKSFEYAVEVLHSVQKCDFLPVVIIENKIDLIDEYDFSNKDFIENSVRQARIRLYRLLAKQLEAVKVGMSQIASVSKRVPHPD</sequence>
<evidence type="ECO:0000256" key="1">
    <source>
        <dbReference type="SAM" id="MobiDB-lite"/>
    </source>
</evidence>
<feature type="region of interest" description="Disordered" evidence="1">
    <location>
        <begin position="1"/>
        <end position="23"/>
    </location>
</feature>
<dbReference type="CDD" id="cd00882">
    <property type="entry name" value="Ras_like_GTPase"/>
    <property type="match status" value="1"/>
</dbReference>
<dbReference type="InterPro" id="IPR027417">
    <property type="entry name" value="P-loop_NTPase"/>
</dbReference>
<protein>
    <recommendedName>
        <fullName evidence="4">Ras family protein</fullName>
    </recommendedName>
</protein>
<dbReference type="AlphaFoldDB" id="A0A2G9UGU3"/>
<dbReference type="EMBL" id="KZ346651">
    <property type="protein sequence ID" value="PIO69444.1"/>
    <property type="molecule type" value="Genomic_DNA"/>
</dbReference>
<name>A0A2G9UGU3_TELCI</name>